<sequence length="67" mass="7637">MRDILIRMQVGNALTVLGGWYLSWDFYSSSPYTGLRAHALYSKARGLVEHDRALIKSMDRLEGRVHG</sequence>
<organism evidence="1 2">
    <name type="scientific">Pseudomonas asiatica</name>
    <dbReference type="NCBI Taxonomy" id="2219225"/>
    <lineage>
        <taxon>Bacteria</taxon>
        <taxon>Pseudomonadati</taxon>
        <taxon>Pseudomonadota</taxon>
        <taxon>Gammaproteobacteria</taxon>
        <taxon>Pseudomonadales</taxon>
        <taxon>Pseudomonadaceae</taxon>
        <taxon>Pseudomonas</taxon>
    </lineage>
</organism>
<comment type="caution">
    <text evidence="1">The sequence shown here is derived from an EMBL/GenBank/DDBJ whole genome shotgun (WGS) entry which is preliminary data.</text>
</comment>
<keyword evidence="2" id="KW-1185">Reference proteome</keyword>
<reference evidence="1 2" key="1">
    <citation type="submission" date="2023-11" db="EMBL/GenBank/DDBJ databases">
        <title>Draft genomes analysis of Pseudomonas asiatica isolated from milk, feces and farm soil of cows suffering from clinical mastitis.</title>
        <authorList>
            <person name="Rahman T."/>
            <person name="Das Z.C."/>
            <person name="Hoque M.N."/>
        </authorList>
    </citation>
    <scope>NUCLEOTIDE SEQUENCE [LARGE SCALE GENOMIC DNA]</scope>
    <source>
        <strain evidence="1 2">2F2</strain>
    </source>
</reference>
<dbReference type="Proteomes" id="UP001292116">
    <property type="component" value="Unassembled WGS sequence"/>
</dbReference>
<evidence type="ECO:0000313" key="2">
    <source>
        <dbReference type="Proteomes" id="UP001292116"/>
    </source>
</evidence>
<name>A0ABU5L4S0_9PSED</name>
<dbReference type="EMBL" id="JAXUBM010000035">
    <property type="protein sequence ID" value="MDZ5741151.1"/>
    <property type="molecule type" value="Genomic_DNA"/>
</dbReference>
<evidence type="ECO:0000313" key="1">
    <source>
        <dbReference type="EMBL" id="MDZ5741151.1"/>
    </source>
</evidence>
<gene>
    <name evidence="1" type="ORF">SOW75_23500</name>
</gene>
<proteinExistence type="predicted"/>
<accession>A0ABU5L4S0</accession>
<protein>
    <submittedName>
        <fullName evidence="1">Uncharacterized protein</fullName>
    </submittedName>
</protein>
<dbReference type="RefSeq" id="WP_322492084.1">
    <property type="nucleotide sequence ID" value="NZ_JAXUBM010000035.1"/>
</dbReference>